<organism evidence="2">
    <name type="scientific">Desulfofervidus auxilii</name>
    <dbReference type="NCBI Taxonomy" id="1621989"/>
    <lineage>
        <taxon>Bacteria</taxon>
        <taxon>Pseudomonadati</taxon>
        <taxon>Thermodesulfobacteriota</taxon>
        <taxon>Candidatus Desulfofervidia</taxon>
        <taxon>Candidatus Desulfofervidales</taxon>
        <taxon>Candidatus Desulfofervidaceae</taxon>
        <taxon>Candidatus Desulfofervidus</taxon>
    </lineage>
</organism>
<dbReference type="EMBL" id="DRBS01000257">
    <property type="protein sequence ID" value="HDD44551.1"/>
    <property type="molecule type" value="Genomic_DNA"/>
</dbReference>
<dbReference type="Proteomes" id="UP000886289">
    <property type="component" value="Unassembled WGS sequence"/>
</dbReference>
<dbReference type="InterPro" id="IPR001296">
    <property type="entry name" value="Glyco_trans_1"/>
</dbReference>
<dbReference type="SUPFAM" id="SSF53756">
    <property type="entry name" value="UDP-Glycosyltransferase/glycogen phosphorylase"/>
    <property type="match status" value="1"/>
</dbReference>
<accession>A0A7C0Y9X2</accession>
<reference evidence="2" key="1">
    <citation type="journal article" date="2020" name="mSystems">
        <title>Genome- and Community-Level Interaction Insights into Carbon Utilization and Element Cycling Functions of Hydrothermarchaeota in Hydrothermal Sediment.</title>
        <authorList>
            <person name="Zhou Z."/>
            <person name="Liu Y."/>
            <person name="Xu W."/>
            <person name="Pan J."/>
            <person name="Luo Z.H."/>
            <person name="Li M."/>
        </authorList>
    </citation>
    <scope>NUCLEOTIDE SEQUENCE [LARGE SCALE GENOMIC DNA]</scope>
    <source>
        <strain evidence="2">HyVt-233</strain>
    </source>
</reference>
<gene>
    <name evidence="2" type="ORF">ENG63_06810</name>
</gene>
<evidence type="ECO:0000313" key="2">
    <source>
        <dbReference type="EMBL" id="HDD44551.1"/>
    </source>
</evidence>
<feature type="domain" description="Glycosyl transferase family 1" evidence="1">
    <location>
        <begin position="229"/>
        <end position="381"/>
    </location>
</feature>
<dbReference type="AlphaFoldDB" id="A0A7C0Y9X2"/>
<dbReference type="PANTHER" id="PTHR12526:SF584">
    <property type="entry name" value="GLYCOSYLTRANSFERASE"/>
    <property type="match status" value="1"/>
</dbReference>
<dbReference type="Gene3D" id="3.40.50.2000">
    <property type="entry name" value="Glycogen Phosphorylase B"/>
    <property type="match status" value="2"/>
</dbReference>
<protein>
    <submittedName>
        <fullName evidence="2">Glycosyltransferase</fullName>
    </submittedName>
</protein>
<evidence type="ECO:0000259" key="1">
    <source>
        <dbReference type="Pfam" id="PF00534"/>
    </source>
</evidence>
<dbReference type="Pfam" id="PF00534">
    <property type="entry name" value="Glycos_transf_1"/>
    <property type="match status" value="1"/>
</dbReference>
<comment type="caution">
    <text evidence="2">The sequence shown here is derived from an EMBL/GenBank/DDBJ whole genome shotgun (WGS) entry which is preliminary data.</text>
</comment>
<proteinExistence type="predicted"/>
<dbReference type="PANTHER" id="PTHR12526">
    <property type="entry name" value="GLYCOSYLTRANSFERASE"/>
    <property type="match status" value="1"/>
</dbReference>
<sequence>MKMERLDIKILISAYACEPEKGSEPGVGWNWVRHIADFAKEVWVITRANNRKVIEKALAQKPMPNVHWIYFDLPKWARFWKRGQRGVHLYYYLWQIGIYFLAKKLHKKVGFDLVHHVTFVNYWKPSFLSLLPVPFVWGPVGGGESSPKTFYKTFSLRGRIYEYMRDFARWLGEHDPFVRFTAKRAFIALATTQETAKRICRLGAKKVKILSQVALSEEEISFLNSLPQHEENPFRFISIGRLLHWKGFHLGIMAFAKFVKEYPQSEYWIVGDGPERHNLEQLAKRLGIFNKIKFWGKLPREETLKKLAECDVLVHPSLYDSGGWVCVEAMAAGRPVICLNLGGPALQVTKETGFKIPAYTPEQVIEDMSQAMLKIATCSHIRQKMSKKCKEKVQEMFSWYTKGKEICKLYKKLYK</sequence>
<dbReference type="GO" id="GO:0016757">
    <property type="term" value="F:glycosyltransferase activity"/>
    <property type="evidence" value="ECO:0007669"/>
    <property type="project" value="InterPro"/>
</dbReference>
<name>A0A7C0Y9X2_DESA2</name>
<dbReference type="CDD" id="cd03801">
    <property type="entry name" value="GT4_PimA-like"/>
    <property type="match status" value="1"/>
</dbReference>